<dbReference type="Pfam" id="PF01096">
    <property type="entry name" value="Zn_ribbon_TFIIS"/>
    <property type="match status" value="1"/>
</dbReference>
<dbReference type="PIRSF" id="PIRSF005586">
    <property type="entry name" value="RNApol_RpoM"/>
    <property type="match status" value="1"/>
</dbReference>
<feature type="domain" description="TFIIS-type" evidence="11">
    <location>
        <begin position="63"/>
        <end position="103"/>
    </location>
</feature>
<dbReference type="PANTHER" id="PTHR11239">
    <property type="entry name" value="DNA-DIRECTED RNA POLYMERASE"/>
    <property type="match status" value="1"/>
</dbReference>
<dbReference type="CDD" id="cd10509">
    <property type="entry name" value="Zn-ribbon_RPC11"/>
    <property type="match status" value="1"/>
</dbReference>
<protein>
    <recommendedName>
        <fullName evidence="8">DNA-directed RNA polymerase subunit</fullName>
    </recommendedName>
</protein>
<evidence type="ECO:0000259" key="11">
    <source>
        <dbReference type="PROSITE" id="PS51133"/>
    </source>
</evidence>
<keyword evidence="7 8" id="KW-0539">Nucleus</keyword>
<keyword evidence="2 8" id="KW-0240">DNA-directed RNA polymerase</keyword>
<dbReference type="PROSITE" id="PS51133">
    <property type="entry name" value="ZF_TFIIS_2"/>
    <property type="match status" value="1"/>
</dbReference>
<evidence type="ECO:0000313" key="13">
    <source>
        <dbReference type="Proteomes" id="UP000315496"/>
    </source>
</evidence>
<feature type="binding site" evidence="9">
    <location>
        <position position="4"/>
    </location>
    <ligand>
        <name>Zn(2+)</name>
        <dbReference type="ChEBI" id="CHEBI:29105"/>
        <label>1</label>
    </ligand>
</feature>
<feature type="binding site" evidence="9">
    <location>
        <position position="26"/>
    </location>
    <ligand>
        <name>Zn(2+)</name>
        <dbReference type="ChEBI" id="CHEBI:29105"/>
        <label>1</label>
    </ligand>
</feature>
<evidence type="ECO:0000256" key="6">
    <source>
        <dbReference type="ARBA" id="ARBA00023163"/>
    </source>
</evidence>
<dbReference type="GO" id="GO:0005666">
    <property type="term" value="C:RNA polymerase III complex"/>
    <property type="evidence" value="ECO:0007669"/>
    <property type="project" value="TreeGrafter"/>
</dbReference>
<proteinExistence type="inferred from homology"/>
<dbReference type="InterPro" id="IPR001222">
    <property type="entry name" value="Znf_TFIIS"/>
</dbReference>
<dbReference type="InterPro" id="IPR034014">
    <property type="entry name" value="Zn_ribbon_RPC11_C"/>
</dbReference>
<dbReference type="GO" id="GO:0006386">
    <property type="term" value="P:termination of RNA polymerase III transcription"/>
    <property type="evidence" value="ECO:0007669"/>
    <property type="project" value="TreeGrafter"/>
</dbReference>
<dbReference type="SUPFAM" id="SSF57783">
    <property type="entry name" value="Zinc beta-ribbon"/>
    <property type="match status" value="1"/>
</dbReference>
<dbReference type="Proteomes" id="UP000315496">
    <property type="component" value="Chromosome 2"/>
</dbReference>
<evidence type="ECO:0000313" key="12">
    <source>
        <dbReference type="EMBL" id="TNJ28983.1"/>
    </source>
</evidence>
<dbReference type="EMBL" id="VDLU01000002">
    <property type="protein sequence ID" value="TNJ28983.1"/>
    <property type="molecule type" value="Genomic_DNA"/>
</dbReference>
<feature type="zinc finger region" description="C4-type" evidence="10">
    <location>
        <begin position="4"/>
        <end position="26"/>
    </location>
</feature>
<dbReference type="AlphaFoldDB" id="A0A4Z1T4R0"/>
<evidence type="ECO:0000256" key="2">
    <source>
        <dbReference type="ARBA" id="ARBA00022478"/>
    </source>
</evidence>
<evidence type="ECO:0000256" key="8">
    <source>
        <dbReference type="PIRNR" id="PIRNR005586"/>
    </source>
</evidence>
<feature type="binding site" evidence="9">
    <location>
        <position position="98"/>
    </location>
    <ligand>
        <name>Zn(2+)</name>
        <dbReference type="ChEBI" id="CHEBI:29105"/>
        <label>2</label>
    </ligand>
</feature>
<dbReference type="Gene3D" id="2.20.25.10">
    <property type="match status" value="1"/>
</dbReference>
<comment type="caution">
    <text evidence="12">The sequence shown here is derived from an EMBL/GenBank/DDBJ whole genome shotgun (WGS) entry which is preliminary data.</text>
</comment>
<keyword evidence="4 10" id="KW-0863">Zinc-finger</keyword>
<reference evidence="12 13" key="1">
    <citation type="submission" date="2019-05" db="EMBL/GenBank/DDBJ databases">
        <title>The compact genome of Giardia muris reveals important steps in the evolution of intestinal protozoan parasites.</title>
        <authorList>
            <person name="Xu F."/>
            <person name="Jimenez-Gonzalez A."/>
            <person name="Einarsson E."/>
            <person name="Astvaldsson A."/>
            <person name="Peirasmaki D."/>
            <person name="Eckmann L."/>
            <person name="Andersson J.O."/>
            <person name="Svard S.G."/>
            <person name="Jerlstrom-Hultqvist J."/>
        </authorList>
    </citation>
    <scope>NUCLEOTIDE SEQUENCE [LARGE SCALE GENOMIC DNA]</scope>
    <source>
        <strain evidence="12 13">Roberts-Thomson</strain>
    </source>
</reference>
<dbReference type="VEuPathDB" id="GiardiaDB:GMRT_11843"/>
<evidence type="ECO:0000256" key="3">
    <source>
        <dbReference type="ARBA" id="ARBA00022723"/>
    </source>
</evidence>
<dbReference type="SMART" id="SM00440">
    <property type="entry name" value="ZnF_C2C2"/>
    <property type="match status" value="1"/>
</dbReference>
<comment type="subcellular location">
    <subcellularLocation>
        <location evidence="1 8">Nucleus</location>
    </subcellularLocation>
</comment>
<comment type="function">
    <text evidence="8">DNA-dependent RNA polymerase catalyzes the transcription of DNA into RNA using the four ribonucleoside triphosphates as substrates.</text>
</comment>
<evidence type="ECO:0000256" key="5">
    <source>
        <dbReference type="ARBA" id="ARBA00022833"/>
    </source>
</evidence>
<feature type="binding site" evidence="9">
    <location>
        <position position="95"/>
    </location>
    <ligand>
        <name>Zn(2+)</name>
        <dbReference type="ChEBI" id="CHEBI:29105"/>
        <label>2</label>
    </ligand>
</feature>
<feature type="binding site" evidence="9">
    <location>
        <position position="70"/>
    </location>
    <ligand>
        <name>Zn(2+)</name>
        <dbReference type="ChEBI" id="CHEBI:29105"/>
        <label>2</label>
    </ligand>
</feature>
<feature type="binding site" evidence="9">
    <location>
        <position position="23"/>
    </location>
    <ligand>
        <name>Zn(2+)</name>
        <dbReference type="ChEBI" id="CHEBI:29105"/>
        <label>1</label>
    </ligand>
</feature>
<evidence type="ECO:0000256" key="9">
    <source>
        <dbReference type="PIRSR" id="PIRSR005586-1"/>
    </source>
</evidence>
<name>A0A4Z1T4R0_GIAMU</name>
<dbReference type="GO" id="GO:0008270">
    <property type="term" value="F:zinc ion binding"/>
    <property type="evidence" value="ECO:0007669"/>
    <property type="project" value="UniProtKB-KW"/>
</dbReference>
<dbReference type="PANTHER" id="PTHR11239:SF12">
    <property type="entry name" value="DNA-DIRECTED RNA POLYMERASE III SUBUNIT RPC10"/>
    <property type="match status" value="1"/>
</dbReference>
<sequence length="105" mass="12243">MFLCPNCGNLLLTEHDGRICFYCNTCPYRYYLNGRAARGVRLAKKPVDVVLGGDAAWEGADRTENRCPECDHNMAYWVQIQIRSSDEPMSRFYRCCQCGYQWRED</sequence>
<gene>
    <name evidence="12" type="ORF">GMRT_11843</name>
</gene>
<dbReference type="GO" id="GO:0003899">
    <property type="term" value="F:DNA-directed RNA polymerase activity"/>
    <property type="evidence" value="ECO:0007669"/>
    <property type="project" value="InterPro"/>
</dbReference>
<evidence type="ECO:0000256" key="10">
    <source>
        <dbReference type="PIRSR" id="PIRSR005586-2"/>
    </source>
</evidence>
<feature type="binding site" evidence="9">
    <location>
        <position position="7"/>
    </location>
    <ligand>
        <name>Zn(2+)</name>
        <dbReference type="ChEBI" id="CHEBI:29105"/>
        <label>1</label>
    </ligand>
</feature>
<organism evidence="12 13">
    <name type="scientific">Giardia muris</name>
    <dbReference type="NCBI Taxonomy" id="5742"/>
    <lineage>
        <taxon>Eukaryota</taxon>
        <taxon>Metamonada</taxon>
        <taxon>Diplomonadida</taxon>
        <taxon>Hexamitidae</taxon>
        <taxon>Giardiinae</taxon>
        <taxon>Giardia</taxon>
    </lineage>
</organism>
<keyword evidence="6 8" id="KW-0804">Transcription</keyword>
<dbReference type="FunFam" id="2.20.25.10:FF:000005">
    <property type="entry name" value="DNA-directed RNA polymerase subunit"/>
    <property type="match status" value="1"/>
</dbReference>
<evidence type="ECO:0000256" key="4">
    <source>
        <dbReference type="ARBA" id="ARBA00022771"/>
    </source>
</evidence>
<keyword evidence="3 9" id="KW-0479">Metal-binding</keyword>
<dbReference type="InterPro" id="IPR012164">
    <property type="entry name" value="Rpa12/Rpb9/Rpc10/TFS"/>
</dbReference>
<accession>A0A4Z1T4R0</accession>
<comment type="similarity">
    <text evidence="8">Belongs to the archaeal rpoM/eukaryotic RPA12/RPB9/RPC11 RNA polymerase family.</text>
</comment>
<dbReference type="PROSITE" id="PS00466">
    <property type="entry name" value="ZF_TFIIS_1"/>
    <property type="match status" value="1"/>
</dbReference>
<keyword evidence="5 9" id="KW-0862">Zinc</keyword>
<keyword evidence="13" id="KW-1185">Reference proteome</keyword>
<feature type="binding site" evidence="9">
    <location>
        <position position="67"/>
    </location>
    <ligand>
        <name>Zn(2+)</name>
        <dbReference type="ChEBI" id="CHEBI:29105"/>
        <label>2</label>
    </ligand>
</feature>
<dbReference type="OrthoDB" id="282152at2759"/>
<evidence type="ECO:0000256" key="1">
    <source>
        <dbReference type="ARBA" id="ARBA00004123"/>
    </source>
</evidence>
<dbReference type="GO" id="GO:0003676">
    <property type="term" value="F:nucleic acid binding"/>
    <property type="evidence" value="ECO:0007669"/>
    <property type="project" value="InterPro"/>
</dbReference>
<evidence type="ECO:0000256" key="7">
    <source>
        <dbReference type="ARBA" id="ARBA00023242"/>
    </source>
</evidence>